<dbReference type="PROSITE" id="PS51030">
    <property type="entry name" value="NUCLEAR_REC_DBD_2"/>
    <property type="match status" value="1"/>
</dbReference>
<dbReference type="AlphaFoldDB" id="A0A6A5GFH4"/>
<dbReference type="GO" id="GO:0000978">
    <property type="term" value="F:RNA polymerase II cis-regulatory region sequence-specific DNA binding"/>
    <property type="evidence" value="ECO:0007669"/>
    <property type="project" value="InterPro"/>
</dbReference>
<dbReference type="SMART" id="SM00430">
    <property type="entry name" value="HOLI"/>
    <property type="match status" value="1"/>
</dbReference>
<dbReference type="SUPFAM" id="SSF57716">
    <property type="entry name" value="Glucocorticoid receptor-like (DNA-binding domain)"/>
    <property type="match status" value="1"/>
</dbReference>
<accession>A0A6A5GFH4</accession>
<dbReference type="Proteomes" id="UP000483820">
    <property type="component" value="Chromosome V"/>
</dbReference>
<dbReference type="InterPro" id="IPR001628">
    <property type="entry name" value="Znf_hrmn_rcpt"/>
</dbReference>
<evidence type="ECO:0000256" key="7">
    <source>
        <dbReference type="ARBA" id="ARBA00023125"/>
    </source>
</evidence>
<dbReference type="KEGG" id="crq:GCK72_019887"/>
<dbReference type="Pfam" id="PF00105">
    <property type="entry name" value="zf-C4"/>
    <property type="match status" value="1"/>
</dbReference>
<dbReference type="SUPFAM" id="SSF48508">
    <property type="entry name" value="Nuclear receptor ligand-binding domain"/>
    <property type="match status" value="1"/>
</dbReference>
<evidence type="ECO:0000256" key="5">
    <source>
        <dbReference type="ARBA" id="ARBA00022833"/>
    </source>
</evidence>
<evidence type="ECO:0000256" key="2">
    <source>
        <dbReference type="ARBA" id="ARBA00005993"/>
    </source>
</evidence>
<dbReference type="PROSITE" id="PS00031">
    <property type="entry name" value="NUCLEAR_REC_DBD_1"/>
    <property type="match status" value="1"/>
</dbReference>
<keyword evidence="4 11" id="KW-0863">Zinc-finger</keyword>
<evidence type="ECO:0000256" key="11">
    <source>
        <dbReference type="RuleBase" id="RU004334"/>
    </source>
</evidence>
<evidence type="ECO:0000259" key="12">
    <source>
        <dbReference type="PROSITE" id="PS51030"/>
    </source>
</evidence>
<protein>
    <recommendedName>
        <fullName evidence="16">Nuclear Hormone Receptor family</fullName>
    </recommendedName>
</protein>
<keyword evidence="5 11" id="KW-0862">Zinc</keyword>
<evidence type="ECO:0000313" key="15">
    <source>
        <dbReference type="Proteomes" id="UP000483820"/>
    </source>
</evidence>
<keyword evidence="9 11" id="KW-0675">Receptor</keyword>
<evidence type="ECO:0000256" key="1">
    <source>
        <dbReference type="ARBA" id="ARBA00004123"/>
    </source>
</evidence>
<sequence length="408" mass="47575">MTESIIPTSSKSSNCLVCEQETNGKRHYGAAVCRACAAFFRRAGCSRLKKVCKKKNTCSYSKDGYFPCKSCRLQKCLAIGMSSESFQFNRDGYQNEGVIQKITPTMDTFCGRSNLIIFQSSKPSSNSQTSKSFLDLQFLIDKATLLFQQGCETPIRAKTNLEKMSIGLRKIQKSIQLPDPQKIEKFGREEAMCQMEYYIVSVTKWLTHFDDFQALPQRLQLKTLGGIWSIWWKLERLACFVRNIQNIITEEKLKGMKQDQLIYAWDQRKLDMSWLCNKYTVEELKFFMDIPTEIRLDVLTRSMFELQPSDMELTFMLCQLCFHHVGKRFQGEILQICEKFQEKLSNDLHDYYVNDQKNPYYMKRLASMMKINNQLQLDARRNQTKLDLATVFDIFCIEVSHPELFVEA</sequence>
<dbReference type="GO" id="GO:0003700">
    <property type="term" value="F:DNA-binding transcription factor activity"/>
    <property type="evidence" value="ECO:0007669"/>
    <property type="project" value="InterPro"/>
</dbReference>
<dbReference type="RefSeq" id="XP_003116335.2">
    <property type="nucleotide sequence ID" value="XM_003116287.2"/>
</dbReference>
<dbReference type="InterPro" id="IPR035500">
    <property type="entry name" value="NHR-like_dom_sf"/>
</dbReference>
<dbReference type="GeneID" id="9820162"/>
<dbReference type="Gene3D" id="1.10.565.10">
    <property type="entry name" value="Retinoid X Receptor"/>
    <property type="match status" value="1"/>
</dbReference>
<dbReference type="PANTHER" id="PTHR45680:SF12">
    <property type="entry name" value="NUCLEAR HORMONE RECEPTOR FAMILY-RELATED"/>
    <property type="match status" value="1"/>
</dbReference>
<dbReference type="EMBL" id="WUAV01000005">
    <property type="protein sequence ID" value="KAF1753331.1"/>
    <property type="molecule type" value="Genomic_DNA"/>
</dbReference>
<evidence type="ECO:0000256" key="8">
    <source>
        <dbReference type="ARBA" id="ARBA00023163"/>
    </source>
</evidence>
<keyword evidence="8 11" id="KW-0804">Transcription</keyword>
<dbReference type="InterPro" id="IPR049636">
    <property type="entry name" value="HNF4-like_DBD"/>
</dbReference>
<proteinExistence type="inferred from homology"/>
<feature type="domain" description="NR LBD" evidence="13">
    <location>
        <begin position="160"/>
        <end position="408"/>
    </location>
</feature>
<evidence type="ECO:0000256" key="6">
    <source>
        <dbReference type="ARBA" id="ARBA00023015"/>
    </source>
</evidence>
<evidence type="ECO:0000256" key="3">
    <source>
        <dbReference type="ARBA" id="ARBA00022723"/>
    </source>
</evidence>
<dbReference type="PROSITE" id="PS51843">
    <property type="entry name" value="NR_LBD"/>
    <property type="match status" value="1"/>
</dbReference>
<dbReference type="Pfam" id="PF00104">
    <property type="entry name" value="Hormone_recep"/>
    <property type="match status" value="1"/>
</dbReference>
<evidence type="ECO:0000256" key="9">
    <source>
        <dbReference type="ARBA" id="ARBA00023170"/>
    </source>
</evidence>
<name>A0A6A5GFH4_CAERE</name>
<dbReference type="GO" id="GO:0008270">
    <property type="term" value="F:zinc ion binding"/>
    <property type="evidence" value="ECO:0007669"/>
    <property type="project" value="UniProtKB-KW"/>
</dbReference>
<evidence type="ECO:0008006" key="16">
    <source>
        <dbReference type="Google" id="ProtNLM"/>
    </source>
</evidence>
<keyword evidence="7 11" id="KW-0238">DNA-binding</keyword>
<keyword evidence="3 11" id="KW-0479">Metal-binding</keyword>
<dbReference type="PRINTS" id="PR00047">
    <property type="entry name" value="STROIDFINGER"/>
</dbReference>
<reference evidence="14 15" key="1">
    <citation type="submission" date="2019-12" db="EMBL/GenBank/DDBJ databases">
        <title>Chromosome-level assembly of the Caenorhabditis remanei genome.</title>
        <authorList>
            <person name="Teterina A.A."/>
            <person name="Willis J.H."/>
            <person name="Phillips P.C."/>
        </authorList>
    </citation>
    <scope>NUCLEOTIDE SEQUENCE [LARGE SCALE GENOMIC DNA]</scope>
    <source>
        <strain evidence="14 15">PX506</strain>
        <tissue evidence="14">Whole organism</tissue>
    </source>
</reference>
<dbReference type="GO" id="GO:0005634">
    <property type="term" value="C:nucleus"/>
    <property type="evidence" value="ECO:0007669"/>
    <property type="project" value="UniProtKB-SubCell"/>
</dbReference>
<dbReference type="PANTHER" id="PTHR45680">
    <property type="entry name" value="NUCLEAR HORMONE RECEPTOR FAMILY"/>
    <property type="match status" value="1"/>
</dbReference>
<dbReference type="CTD" id="9820162"/>
<comment type="similarity">
    <text evidence="2 11">Belongs to the nuclear hormone receptor family.</text>
</comment>
<dbReference type="InterPro" id="IPR013088">
    <property type="entry name" value="Znf_NHR/GATA"/>
</dbReference>
<dbReference type="InterPro" id="IPR051152">
    <property type="entry name" value="C.elegans_Orphan_NR"/>
</dbReference>
<keyword evidence="6 11" id="KW-0805">Transcription regulation</keyword>
<evidence type="ECO:0000256" key="10">
    <source>
        <dbReference type="ARBA" id="ARBA00023242"/>
    </source>
</evidence>
<dbReference type="InterPro" id="IPR000536">
    <property type="entry name" value="Nucl_hrmn_rcpt_lig-bd"/>
</dbReference>
<dbReference type="CDD" id="cd06960">
    <property type="entry name" value="NR_DBD_HNF4A"/>
    <property type="match status" value="1"/>
</dbReference>
<dbReference type="SMART" id="SM00399">
    <property type="entry name" value="ZnF_C4"/>
    <property type="match status" value="1"/>
</dbReference>
<dbReference type="Gene3D" id="3.30.50.10">
    <property type="entry name" value="Erythroid Transcription Factor GATA-1, subunit A"/>
    <property type="match status" value="1"/>
</dbReference>
<evidence type="ECO:0000313" key="14">
    <source>
        <dbReference type="EMBL" id="KAF1753331.1"/>
    </source>
</evidence>
<evidence type="ECO:0000256" key="4">
    <source>
        <dbReference type="ARBA" id="ARBA00022771"/>
    </source>
</evidence>
<feature type="domain" description="Nuclear receptor" evidence="12">
    <location>
        <begin position="12"/>
        <end position="88"/>
    </location>
</feature>
<keyword evidence="10 11" id="KW-0539">Nucleus</keyword>
<organism evidence="14 15">
    <name type="scientific">Caenorhabditis remanei</name>
    <name type="common">Caenorhabditis vulgaris</name>
    <dbReference type="NCBI Taxonomy" id="31234"/>
    <lineage>
        <taxon>Eukaryota</taxon>
        <taxon>Metazoa</taxon>
        <taxon>Ecdysozoa</taxon>
        <taxon>Nematoda</taxon>
        <taxon>Chromadorea</taxon>
        <taxon>Rhabditida</taxon>
        <taxon>Rhabditina</taxon>
        <taxon>Rhabditomorpha</taxon>
        <taxon>Rhabditoidea</taxon>
        <taxon>Rhabditidae</taxon>
        <taxon>Peloderinae</taxon>
        <taxon>Caenorhabditis</taxon>
    </lineage>
</organism>
<comment type="caution">
    <text evidence="14">The sequence shown here is derived from an EMBL/GenBank/DDBJ whole genome shotgun (WGS) entry which is preliminary data.</text>
</comment>
<comment type="subcellular location">
    <subcellularLocation>
        <location evidence="1 11">Nucleus</location>
    </subcellularLocation>
</comment>
<gene>
    <name evidence="14" type="ORF">GCK72_019887</name>
</gene>
<evidence type="ECO:0000259" key="13">
    <source>
        <dbReference type="PROSITE" id="PS51843"/>
    </source>
</evidence>